<accession>A0A1E1K165</accession>
<organism evidence="8 9">
    <name type="scientific">Rhynchosporium agropyri</name>
    <dbReference type="NCBI Taxonomy" id="914238"/>
    <lineage>
        <taxon>Eukaryota</taxon>
        <taxon>Fungi</taxon>
        <taxon>Dikarya</taxon>
        <taxon>Ascomycota</taxon>
        <taxon>Pezizomycotina</taxon>
        <taxon>Leotiomycetes</taxon>
        <taxon>Helotiales</taxon>
        <taxon>Ploettnerulaceae</taxon>
        <taxon>Rhynchosporium</taxon>
    </lineage>
</organism>
<dbReference type="PANTHER" id="PTHR10587:SF137">
    <property type="entry name" value="4-DEOXY-4-FORMAMIDO-L-ARABINOSE-PHOSPHOUNDECAPRENOL DEFORMYLASE ARND-RELATED"/>
    <property type="match status" value="1"/>
</dbReference>
<dbReference type="InterPro" id="IPR050248">
    <property type="entry name" value="Polysacc_deacetylase_ArnD"/>
</dbReference>
<evidence type="ECO:0000256" key="6">
    <source>
        <dbReference type="SAM" id="Phobius"/>
    </source>
</evidence>
<dbReference type="InterPro" id="IPR011330">
    <property type="entry name" value="Glyco_hydro/deAcase_b/a-brl"/>
</dbReference>
<keyword evidence="3" id="KW-0170">Cobalt</keyword>
<evidence type="ECO:0000256" key="5">
    <source>
        <dbReference type="ARBA" id="ARBA00048494"/>
    </source>
</evidence>
<dbReference type="GO" id="GO:0009272">
    <property type="term" value="P:fungal-type cell wall biogenesis"/>
    <property type="evidence" value="ECO:0007669"/>
    <property type="project" value="UniProtKB-ARBA"/>
</dbReference>
<dbReference type="EMBL" id="FJUX01000010">
    <property type="protein sequence ID" value="CZS91846.1"/>
    <property type="molecule type" value="Genomic_DNA"/>
</dbReference>
<feature type="transmembrane region" description="Helical" evidence="6">
    <location>
        <begin position="64"/>
        <end position="84"/>
    </location>
</feature>
<keyword evidence="6" id="KW-0472">Membrane</keyword>
<evidence type="ECO:0000313" key="9">
    <source>
        <dbReference type="Proteomes" id="UP000178912"/>
    </source>
</evidence>
<keyword evidence="2" id="KW-0119">Carbohydrate metabolism</keyword>
<dbReference type="PANTHER" id="PTHR10587">
    <property type="entry name" value="GLYCOSYL TRANSFERASE-RELATED"/>
    <property type="match status" value="1"/>
</dbReference>
<evidence type="ECO:0000256" key="1">
    <source>
        <dbReference type="ARBA" id="ARBA00001941"/>
    </source>
</evidence>
<evidence type="ECO:0000256" key="2">
    <source>
        <dbReference type="ARBA" id="ARBA00023024"/>
    </source>
</evidence>
<evidence type="ECO:0000256" key="4">
    <source>
        <dbReference type="ARBA" id="ARBA00024056"/>
    </source>
</evidence>
<protein>
    <recommendedName>
        <fullName evidence="4">chitin deacetylase</fullName>
        <ecNumber evidence="4">3.5.1.41</ecNumber>
    </recommendedName>
</protein>
<dbReference type="InterPro" id="IPR002509">
    <property type="entry name" value="NODB_dom"/>
</dbReference>
<dbReference type="GO" id="GO:0004099">
    <property type="term" value="F:chitin deacetylase activity"/>
    <property type="evidence" value="ECO:0007669"/>
    <property type="project" value="UniProtKB-EC"/>
</dbReference>
<comment type="cofactor">
    <cofactor evidence="1">
        <name>Co(2+)</name>
        <dbReference type="ChEBI" id="CHEBI:48828"/>
    </cofactor>
</comment>
<keyword evidence="2" id="KW-0146">Chitin degradation</keyword>
<sequence length="305" mass="34677">MRLSGLIRRTRRLGVFNVWSSIYSKLNTNHRRQHKHIKIDDEESQFNKEPLNTFKAHGYRTMHLLILIPLLIILTLLILVYIIYRPPHLLIRYLQHHNPSVVFHVPLPASQRIVALTLDDAPSSETPHILDLLKAHNATATFFIIGSQALQHPKIIQRIHAEGHELGNHAMTDSPSFRLPLSELSHQIAEVDALLPGNSNSMKYFRPGSGWFNAGMRERVERAGYRLVLGGVYPHDPQIPRPRLNAWHVLSLVRPGSVVVMHDRRAYSVEQVRRVLEGLERRGYRAVSVGGLLAVAEVEARKKGG</sequence>
<evidence type="ECO:0000256" key="3">
    <source>
        <dbReference type="ARBA" id="ARBA00023285"/>
    </source>
</evidence>
<dbReference type="Pfam" id="PF01522">
    <property type="entry name" value="Polysacc_deac_1"/>
    <property type="match status" value="1"/>
</dbReference>
<name>A0A1E1K165_9HELO</name>
<dbReference type="PROSITE" id="PS51677">
    <property type="entry name" value="NODB"/>
    <property type="match status" value="1"/>
</dbReference>
<dbReference type="AlphaFoldDB" id="A0A1E1K165"/>
<proteinExistence type="predicted"/>
<dbReference type="GO" id="GO:0005975">
    <property type="term" value="P:carbohydrate metabolic process"/>
    <property type="evidence" value="ECO:0007669"/>
    <property type="project" value="InterPro"/>
</dbReference>
<evidence type="ECO:0000313" key="8">
    <source>
        <dbReference type="EMBL" id="CZS91846.1"/>
    </source>
</evidence>
<dbReference type="OrthoDB" id="407355at2759"/>
<dbReference type="GO" id="GO:0006032">
    <property type="term" value="P:chitin catabolic process"/>
    <property type="evidence" value="ECO:0007669"/>
    <property type="project" value="UniProtKB-KW"/>
</dbReference>
<keyword evidence="2" id="KW-0624">Polysaccharide degradation</keyword>
<evidence type="ECO:0000259" key="7">
    <source>
        <dbReference type="PROSITE" id="PS51677"/>
    </source>
</evidence>
<feature type="domain" description="NodB homology" evidence="7">
    <location>
        <begin position="112"/>
        <end position="287"/>
    </location>
</feature>
<dbReference type="Gene3D" id="3.20.20.370">
    <property type="entry name" value="Glycoside hydrolase/deacetylase"/>
    <property type="match status" value="1"/>
</dbReference>
<dbReference type="CDD" id="cd10958">
    <property type="entry name" value="CE4_NodB_like_2"/>
    <property type="match status" value="1"/>
</dbReference>
<dbReference type="Proteomes" id="UP000178912">
    <property type="component" value="Unassembled WGS sequence"/>
</dbReference>
<keyword evidence="6" id="KW-0812">Transmembrane</keyword>
<comment type="catalytic activity">
    <reaction evidence="5">
        <text>[(1-&gt;4)-N-acetyl-beta-D-glucosaminyl](n) + n H2O = chitosan + n acetate</text>
        <dbReference type="Rhea" id="RHEA:10464"/>
        <dbReference type="Rhea" id="RHEA-COMP:9593"/>
        <dbReference type="Rhea" id="RHEA-COMP:9597"/>
        <dbReference type="ChEBI" id="CHEBI:15377"/>
        <dbReference type="ChEBI" id="CHEBI:17029"/>
        <dbReference type="ChEBI" id="CHEBI:30089"/>
        <dbReference type="ChEBI" id="CHEBI:57704"/>
        <dbReference type="EC" id="3.5.1.41"/>
    </reaction>
    <physiologicalReaction direction="left-to-right" evidence="5">
        <dbReference type="Rhea" id="RHEA:10465"/>
    </physiologicalReaction>
</comment>
<keyword evidence="9" id="KW-1185">Reference proteome</keyword>
<reference evidence="9" key="1">
    <citation type="submission" date="2016-03" db="EMBL/GenBank/DDBJ databases">
        <authorList>
            <person name="Guldener U."/>
        </authorList>
    </citation>
    <scope>NUCLEOTIDE SEQUENCE [LARGE SCALE GENOMIC DNA]</scope>
    <source>
        <strain evidence="9">04CH-RAC-A.6.1</strain>
    </source>
</reference>
<dbReference type="EC" id="3.5.1.41" evidence="4"/>
<dbReference type="SUPFAM" id="SSF88713">
    <property type="entry name" value="Glycoside hydrolase/deacetylase"/>
    <property type="match status" value="1"/>
</dbReference>
<keyword evidence="6" id="KW-1133">Transmembrane helix</keyword>
<gene>
    <name evidence="8" type="ORF">RAG0_02391</name>
</gene>